<protein>
    <submittedName>
        <fullName evidence="2">Uncharacterized protein</fullName>
    </submittedName>
</protein>
<dbReference type="EMBL" id="WNWW01001898">
    <property type="protein sequence ID" value="KAF3419760.1"/>
    <property type="molecule type" value="Genomic_DNA"/>
</dbReference>
<evidence type="ECO:0000313" key="3">
    <source>
        <dbReference type="Proteomes" id="UP000655588"/>
    </source>
</evidence>
<feature type="region of interest" description="Disordered" evidence="1">
    <location>
        <begin position="19"/>
        <end position="47"/>
    </location>
</feature>
<name>A0A833RNJ5_9HYME</name>
<reference evidence="2" key="1">
    <citation type="submission" date="2019-11" db="EMBL/GenBank/DDBJ databases">
        <title>The nuclear and mitochondrial genomes of Frieseomelitta varia - a highly eusocial stingless bee (Meliponini) with a permanently sterile worker caste.</title>
        <authorList>
            <person name="Freitas F.C.P."/>
            <person name="Lourenco A.P."/>
            <person name="Nunes F.M.F."/>
            <person name="Paschoal A.R."/>
            <person name="Abreu F.C.P."/>
            <person name="Barbin F.O."/>
            <person name="Bataglia L."/>
            <person name="Cardoso-Junior C.A.M."/>
            <person name="Cervoni M.S."/>
            <person name="Silva S.R."/>
            <person name="Dalarmi F."/>
            <person name="Del Lama M.A."/>
            <person name="Depintor T.S."/>
            <person name="Ferreira K.M."/>
            <person name="Goria P.S."/>
            <person name="Jaskot M.C."/>
            <person name="Lago D.C."/>
            <person name="Luna-Lucena D."/>
            <person name="Moda L.M."/>
            <person name="Nascimento L."/>
            <person name="Pedrino M."/>
            <person name="Rabico F.O."/>
            <person name="Sanches F.C."/>
            <person name="Santos D.E."/>
            <person name="Santos C.G."/>
            <person name="Vieira J."/>
            <person name="Lopes T.F."/>
            <person name="Barchuk A.R."/>
            <person name="Hartfelder K."/>
            <person name="Simoes Z.L.P."/>
            <person name="Bitondi M.M.G."/>
            <person name="Pinheiro D.G."/>
        </authorList>
    </citation>
    <scope>NUCLEOTIDE SEQUENCE</scope>
    <source>
        <strain evidence="2">USP_RPSP 00005682</strain>
        <tissue evidence="2">Whole individual</tissue>
    </source>
</reference>
<dbReference type="Proteomes" id="UP000655588">
    <property type="component" value="Unassembled WGS sequence"/>
</dbReference>
<comment type="caution">
    <text evidence="2">The sequence shown here is derived from an EMBL/GenBank/DDBJ whole genome shotgun (WGS) entry which is preliminary data.</text>
</comment>
<dbReference type="AlphaFoldDB" id="A0A833RNJ5"/>
<keyword evidence="3" id="KW-1185">Reference proteome</keyword>
<evidence type="ECO:0000313" key="2">
    <source>
        <dbReference type="EMBL" id="KAF3419760.1"/>
    </source>
</evidence>
<proteinExistence type="predicted"/>
<organism evidence="2 3">
    <name type="scientific">Frieseomelitta varia</name>
    <dbReference type="NCBI Taxonomy" id="561572"/>
    <lineage>
        <taxon>Eukaryota</taxon>
        <taxon>Metazoa</taxon>
        <taxon>Ecdysozoa</taxon>
        <taxon>Arthropoda</taxon>
        <taxon>Hexapoda</taxon>
        <taxon>Insecta</taxon>
        <taxon>Pterygota</taxon>
        <taxon>Neoptera</taxon>
        <taxon>Endopterygota</taxon>
        <taxon>Hymenoptera</taxon>
        <taxon>Apocrita</taxon>
        <taxon>Aculeata</taxon>
        <taxon>Apoidea</taxon>
        <taxon>Anthophila</taxon>
        <taxon>Apidae</taxon>
        <taxon>Frieseomelitta</taxon>
    </lineage>
</organism>
<feature type="compositionally biased region" description="Basic and acidic residues" evidence="1">
    <location>
        <begin position="19"/>
        <end position="29"/>
    </location>
</feature>
<evidence type="ECO:0000256" key="1">
    <source>
        <dbReference type="SAM" id="MobiDB-lite"/>
    </source>
</evidence>
<gene>
    <name evidence="2" type="ORF">E2986_13695</name>
</gene>
<sequence length="82" mass="9484">MVECDTEILVRKISITRSHHEEVTTHETRPGPNPNHPPLHSNCTRHSEGMPRFYSTWPEERRQMFHSSVSNLGLNLNSKAHV</sequence>
<accession>A0A833RNJ5</accession>